<evidence type="ECO:0008006" key="4">
    <source>
        <dbReference type="Google" id="ProtNLM"/>
    </source>
</evidence>
<comment type="caution">
    <text evidence="2">The sequence shown here is derived from an EMBL/GenBank/DDBJ whole genome shotgun (WGS) entry which is preliminary data.</text>
</comment>
<protein>
    <recommendedName>
        <fullName evidence="4">DUF2541 domain-containing protein</fullName>
    </recommendedName>
</protein>
<feature type="chain" id="PRO_5020415171" description="DUF2541 domain-containing protein" evidence="1">
    <location>
        <begin position="23"/>
        <end position="133"/>
    </location>
</feature>
<evidence type="ECO:0000313" key="2">
    <source>
        <dbReference type="EMBL" id="TKJ94803.1"/>
    </source>
</evidence>
<sequence length="133" mass="15052">MKRFHAIAFTSVLTVLSFNASSAEFTNSQLCKAAISVEMSKEPSIMKVRERGDLVDLQYIRANDGTKWKYQCKIINGDQIMWRTAGDDNTPNRIGRWRDHPLDSTIKFSISGNTLTISESELGDTTFEQSELK</sequence>
<dbReference type="Proteomes" id="UP000306393">
    <property type="component" value="Unassembled WGS sequence"/>
</dbReference>
<keyword evidence="1" id="KW-0732">Signal</keyword>
<evidence type="ECO:0000256" key="1">
    <source>
        <dbReference type="SAM" id="SignalP"/>
    </source>
</evidence>
<feature type="signal peptide" evidence="1">
    <location>
        <begin position="1"/>
        <end position="22"/>
    </location>
</feature>
<proteinExistence type="predicted"/>
<accession>A0A4U3FL05</accession>
<gene>
    <name evidence="2" type="ORF">EpCFBP13511_00100</name>
</gene>
<reference evidence="2 3" key="1">
    <citation type="journal article" date="2019" name="Sci. Rep.">
        <title>Differences in resource use lead to coexistence of seed-transmitted microbial populations.</title>
        <authorList>
            <person name="Torres-Cortes G."/>
            <person name="Garcia B.J."/>
            <person name="Compant S."/>
            <person name="Rezki S."/>
            <person name="Jones P."/>
            <person name="Preveaux A."/>
            <person name="Briand M."/>
            <person name="Roulet A."/>
            <person name="Bouchez O."/>
            <person name="Jacobson D."/>
            <person name="Barret M."/>
        </authorList>
    </citation>
    <scope>NUCLEOTIDE SEQUENCE [LARGE SCALE GENOMIC DNA]</scope>
    <source>
        <strain evidence="2 3">CFBP13511</strain>
    </source>
</reference>
<name>A0A4U3FL05_9GAMM</name>
<dbReference type="AlphaFoldDB" id="A0A4U3FL05"/>
<dbReference type="OrthoDB" id="6402870at2"/>
<dbReference type="RefSeq" id="WP_137268435.1">
    <property type="nucleotide sequence ID" value="NZ_QGAC01000001.1"/>
</dbReference>
<evidence type="ECO:0000313" key="3">
    <source>
        <dbReference type="Proteomes" id="UP000306393"/>
    </source>
</evidence>
<dbReference type="EMBL" id="QGAC01000001">
    <property type="protein sequence ID" value="TKJ94803.1"/>
    <property type="molecule type" value="Genomic_DNA"/>
</dbReference>
<organism evidence="2 3">
    <name type="scientific">Erwinia persicina</name>
    <dbReference type="NCBI Taxonomy" id="55211"/>
    <lineage>
        <taxon>Bacteria</taxon>
        <taxon>Pseudomonadati</taxon>
        <taxon>Pseudomonadota</taxon>
        <taxon>Gammaproteobacteria</taxon>
        <taxon>Enterobacterales</taxon>
        <taxon>Erwiniaceae</taxon>
        <taxon>Erwinia</taxon>
    </lineage>
</organism>